<accession>A0ABM4G4K7</accession>
<evidence type="ECO:0000313" key="3">
    <source>
        <dbReference type="Proteomes" id="UP001652627"/>
    </source>
</evidence>
<dbReference type="Gene3D" id="1.10.287.1490">
    <property type="match status" value="2"/>
</dbReference>
<evidence type="ECO:0000313" key="4">
    <source>
        <dbReference type="RefSeq" id="XP_067172136.1"/>
    </source>
</evidence>
<keyword evidence="3" id="KW-1185">Reference proteome</keyword>
<feature type="coiled-coil region" evidence="1">
    <location>
        <begin position="367"/>
        <end position="401"/>
    </location>
</feature>
<reference evidence="4" key="1">
    <citation type="submission" date="2025-08" db="UniProtKB">
        <authorList>
            <consortium name="RefSeq"/>
        </authorList>
    </citation>
    <scope>IDENTIFICATION</scope>
    <source>
        <tissue evidence="4">Blood</tissue>
    </source>
</reference>
<dbReference type="RefSeq" id="XP_067172136.1">
    <property type="nucleotide sequence ID" value="XM_067316035.1"/>
</dbReference>
<evidence type="ECO:0000256" key="1">
    <source>
        <dbReference type="SAM" id="Coils"/>
    </source>
</evidence>
<name>A0ABM4G4K7_9AVES</name>
<feature type="coiled-coil region" evidence="1">
    <location>
        <begin position="10"/>
        <end position="37"/>
    </location>
</feature>
<feature type="region of interest" description="Disordered" evidence="2">
    <location>
        <begin position="406"/>
        <end position="433"/>
    </location>
</feature>
<feature type="region of interest" description="Disordered" evidence="2">
    <location>
        <begin position="496"/>
        <end position="516"/>
    </location>
</feature>
<dbReference type="InterPro" id="IPR038810">
    <property type="entry name" value="CNTLN"/>
</dbReference>
<dbReference type="Proteomes" id="UP001652627">
    <property type="component" value="Chromosome Z"/>
</dbReference>
<dbReference type="PANTHER" id="PTHR18957:SF0">
    <property type="entry name" value="CENTLEIN"/>
    <property type="match status" value="1"/>
</dbReference>
<dbReference type="GeneID" id="106495871"/>
<feature type="coiled-coil region" evidence="1">
    <location>
        <begin position="870"/>
        <end position="1113"/>
    </location>
</feature>
<keyword evidence="1" id="KW-0175">Coiled coil</keyword>
<gene>
    <name evidence="4" type="primary">CNTLN</name>
</gene>
<feature type="compositionally biased region" description="Basic and acidic residues" evidence="2">
    <location>
        <begin position="496"/>
        <end position="512"/>
    </location>
</feature>
<dbReference type="PANTHER" id="PTHR18957">
    <property type="entry name" value="CENTLEIN"/>
    <property type="match status" value="1"/>
</dbReference>
<sequence length="1290" mass="149309">MAAGRPEAAAAAAASRVAELEEELRSLAEELSHCQADKEFVWSLWKRLQVSNPDITQAVSLIVEREKQKAEVKDRKVLEILQVKDSKIETLEKRLLGQQQEINNLKQSKIVVDEENAHLKNEFSNLNQKFKDKSQELKDTEECAQKKEEQNRLVIKNLEEENKGLNTRCADLLNDLEKLRKQEARWKIEISGTDAKIKNLETDLTEAREQMKELHSKCSDLSSQLAVKQEELSQKDYDMIRARQELLELQNLYRQNTEHTAQQAELIQQLQALSTDAQKVLKDQEHAHTAETMSYQKLYNELTLCFETVKTSEIHLQRSYASLQDQLLGKDQKICQLEEQLQQVRDALSAVHQNPKREEQVFLQPSLSELEFLIATQKSEIELLQEKLKKASLNLAEHNLHMTDILESKNVRTERKHEEPPVKRSRSLSPKSSFRESEELKKLKIAERKIENLEKTLQLKTRETDELRTAHEKRKERLQMLQTNYRALKEQLKQWEEGDSRTESSKSRHQCADPRQLCQEDSDAVCNELAYFRREHKKLLIEKLNLEEELDQMKVQHSMELLFKISEDDGVKNSTPKKNAKEISDQTLQKVHQLERRFKGIGGELKKLKEVNKELLKDKNDLKASLKVQKEDADLRERELEKLHKRICETKKDKAELQLVIDEQEREVAFLKRQVAEANRLRNENEDLMSQVQELKCLLDEAKALATCGQCNCKITGSKVKLKTTKKKSSLGHHGAFLKQSIKVMSNVFENFSKDGWEDMSESSDSEIPTSECLGTVIMETMENIDPLADRSKQQEKKQVQENQMSCNLACLKGKSQRCNKKGHSQNKDLEKLHSKRKKIYCLITAHPSVLNKVNREKRRNIVQKPGYSATLLRERIKSLQQQIAVLQNEKKTAVSSSKEFKEANEKLTAQLHLADQRLQTCKQTIQTLTSDLAKWQQEKEDLQGKLKLTEHLSQTASKNEATPAPSKNVDLEMKQLQCKLKNSNNEITKQSTTIKSLKNEVQEKEEQMQELQLKISRMERDLNMKRHLIEDLRSRLKANQENEKTCNETLQSLERKVKALTEDCSNKKTSIDSLKQRLNVATKEKSQYEQLYNKAKDDLEKKHLKLTNLESKMIETECAMTVLETTASQQLHGLAKQSGQALETVQKRLLLANDKAEEFTTFVKALTRELQHSVQELRTKIKQAKKKGEVRTCKKGLSQECVQRAQSLAASILNVSKTDLEEILEVEDDEETAKTKMESEKDKEWLQYIQKLLEAQFPFASYLMDAILEKLNEKKKLVEEYSSLMKHTT</sequence>
<feature type="compositionally biased region" description="Basic and acidic residues" evidence="2">
    <location>
        <begin position="406"/>
        <end position="422"/>
    </location>
</feature>
<feature type="coiled-coil region" evidence="1">
    <location>
        <begin position="81"/>
        <end position="269"/>
    </location>
</feature>
<feature type="coiled-coil region" evidence="1">
    <location>
        <begin position="529"/>
        <end position="705"/>
    </location>
</feature>
<organism evidence="3 4">
    <name type="scientific">Apteryx mantelli</name>
    <name type="common">North Island brown kiwi</name>
    <dbReference type="NCBI Taxonomy" id="2696672"/>
    <lineage>
        <taxon>Eukaryota</taxon>
        <taxon>Metazoa</taxon>
        <taxon>Chordata</taxon>
        <taxon>Craniata</taxon>
        <taxon>Vertebrata</taxon>
        <taxon>Euteleostomi</taxon>
        <taxon>Archelosauria</taxon>
        <taxon>Archosauria</taxon>
        <taxon>Dinosauria</taxon>
        <taxon>Saurischia</taxon>
        <taxon>Theropoda</taxon>
        <taxon>Coelurosauria</taxon>
        <taxon>Aves</taxon>
        <taxon>Palaeognathae</taxon>
        <taxon>Apterygiformes</taxon>
        <taxon>Apterygidae</taxon>
        <taxon>Apteryx</taxon>
    </lineage>
</organism>
<evidence type="ECO:0000256" key="2">
    <source>
        <dbReference type="SAM" id="MobiDB-lite"/>
    </source>
</evidence>
<protein>
    <submittedName>
        <fullName evidence="4">Centlein</fullName>
    </submittedName>
</protein>
<proteinExistence type="predicted"/>